<feature type="domain" description="DUF305" evidence="1">
    <location>
        <begin position="105"/>
        <end position="257"/>
    </location>
</feature>
<name>A0A4Q4ZJQ0_9ACTN</name>
<dbReference type="EMBL" id="SDKM01000004">
    <property type="protein sequence ID" value="RYP88065.1"/>
    <property type="molecule type" value="Genomic_DNA"/>
</dbReference>
<dbReference type="Pfam" id="PF03713">
    <property type="entry name" value="DUF305"/>
    <property type="match status" value="1"/>
</dbReference>
<dbReference type="InterPro" id="IPR005183">
    <property type="entry name" value="DUF305_CopM-like"/>
</dbReference>
<evidence type="ECO:0000259" key="1">
    <source>
        <dbReference type="Pfam" id="PF03713"/>
    </source>
</evidence>
<evidence type="ECO:0000313" key="3">
    <source>
        <dbReference type="Proteomes" id="UP000295198"/>
    </source>
</evidence>
<dbReference type="Proteomes" id="UP000295198">
    <property type="component" value="Unassembled WGS sequence"/>
</dbReference>
<gene>
    <name evidence="2" type="ORF">EKO23_04270</name>
</gene>
<sequence length="259" mass="28209">MPWPCCWCWSGSWSSWVRWPCGSATGPADRRAARPPTRTGTCACARPAPAPRPDGSARRLGPMLARPMTSALVAATTLLAAGCGGDAREEDAAPTPSRTEHNAADVAFATGMIPHHAGAGRMVDLTRGRPLDPAVETLAERIMTVQVPETETMVDWLAEWGEPIPETIRDHVNSHGGHGGAASDEMKDMAEDVEELEQASDAEFQERFLELMIEHHEDAVDMAEEHLAEGQYLPARRLATQIRRTQQREIATMEKLLAG</sequence>
<dbReference type="PANTHER" id="PTHR36933">
    <property type="entry name" value="SLL0788 PROTEIN"/>
    <property type="match status" value="1"/>
</dbReference>
<protein>
    <submittedName>
        <fullName evidence="2">DUF305 domain-containing protein</fullName>
    </submittedName>
</protein>
<evidence type="ECO:0000313" key="2">
    <source>
        <dbReference type="EMBL" id="RYP88065.1"/>
    </source>
</evidence>
<dbReference type="OrthoDB" id="26872at2"/>
<keyword evidence="3" id="KW-1185">Reference proteome</keyword>
<dbReference type="Gene3D" id="1.20.1260.10">
    <property type="match status" value="1"/>
</dbReference>
<accession>A0A4Q4ZJQ0</accession>
<dbReference type="AlphaFoldDB" id="A0A4Q4ZJQ0"/>
<dbReference type="PANTHER" id="PTHR36933:SF1">
    <property type="entry name" value="SLL0788 PROTEIN"/>
    <property type="match status" value="1"/>
</dbReference>
<reference evidence="2 3" key="1">
    <citation type="submission" date="2019-01" db="EMBL/GenBank/DDBJ databases">
        <title>Nocardioides guangzhouensis sp. nov., an actinobacterium isolated from soil.</title>
        <authorList>
            <person name="Fu Y."/>
            <person name="Cai Y."/>
            <person name="Lin Z."/>
            <person name="Chen P."/>
        </authorList>
    </citation>
    <scope>NUCLEOTIDE SEQUENCE [LARGE SCALE GENOMIC DNA]</scope>
    <source>
        <strain evidence="2 3">130</strain>
    </source>
</reference>
<dbReference type="InterPro" id="IPR012347">
    <property type="entry name" value="Ferritin-like"/>
</dbReference>
<proteinExistence type="predicted"/>
<comment type="caution">
    <text evidence="2">The sequence shown here is derived from an EMBL/GenBank/DDBJ whole genome shotgun (WGS) entry which is preliminary data.</text>
</comment>
<organism evidence="2 3">
    <name type="scientific">Nocardioides guangzhouensis</name>
    <dbReference type="NCBI Taxonomy" id="2497878"/>
    <lineage>
        <taxon>Bacteria</taxon>
        <taxon>Bacillati</taxon>
        <taxon>Actinomycetota</taxon>
        <taxon>Actinomycetes</taxon>
        <taxon>Propionibacteriales</taxon>
        <taxon>Nocardioidaceae</taxon>
        <taxon>Nocardioides</taxon>
    </lineage>
</organism>